<gene>
    <name evidence="1" type="ORF">LX32DRAFT_639490</name>
</gene>
<name>A0AAD9M051_9PEZI</name>
<evidence type="ECO:0008006" key="3">
    <source>
        <dbReference type="Google" id="ProtNLM"/>
    </source>
</evidence>
<protein>
    <recommendedName>
        <fullName evidence="3">Heterokaryon incompatibility domain-containing protein</fullName>
    </recommendedName>
</protein>
<accession>A0AAD9M051</accession>
<keyword evidence="2" id="KW-1185">Reference proteome</keyword>
<proteinExistence type="predicted"/>
<organism evidence="1 2">
    <name type="scientific">Colletotrichum zoysiae</name>
    <dbReference type="NCBI Taxonomy" id="1216348"/>
    <lineage>
        <taxon>Eukaryota</taxon>
        <taxon>Fungi</taxon>
        <taxon>Dikarya</taxon>
        <taxon>Ascomycota</taxon>
        <taxon>Pezizomycotina</taxon>
        <taxon>Sordariomycetes</taxon>
        <taxon>Hypocreomycetidae</taxon>
        <taxon>Glomerellales</taxon>
        <taxon>Glomerellaceae</taxon>
        <taxon>Colletotrichum</taxon>
        <taxon>Colletotrichum graminicola species complex</taxon>
    </lineage>
</organism>
<evidence type="ECO:0000313" key="1">
    <source>
        <dbReference type="EMBL" id="KAK2028976.1"/>
    </source>
</evidence>
<dbReference type="EMBL" id="MU842870">
    <property type="protein sequence ID" value="KAK2028976.1"/>
    <property type="molecule type" value="Genomic_DNA"/>
</dbReference>
<dbReference type="AlphaFoldDB" id="A0AAD9M051"/>
<reference evidence="1" key="1">
    <citation type="submission" date="2021-06" db="EMBL/GenBank/DDBJ databases">
        <title>Comparative genomics, transcriptomics and evolutionary studies reveal genomic signatures of adaptation to plant cell wall in hemibiotrophic fungi.</title>
        <authorList>
            <consortium name="DOE Joint Genome Institute"/>
            <person name="Baroncelli R."/>
            <person name="Diaz J.F."/>
            <person name="Benocci T."/>
            <person name="Peng M."/>
            <person name="Battaglia E."/>
            <person name="Haridas S."/>
            <person name="Andreopoulos W."/>
            <person name="Labutti K."/>
            <person name="Pangilinan J."/>
            <person name="Floch G.L."/>
            <person name="Makela M.R."/>
            <person name="Henrissat B."/>
            <person name="Grigoriev I.V."/>
            <person name="Crouch J.A."/>
            <person name="De Vries R.P."/>
            <person name="Sukno S.A."/>
            <person name="Thon M.R."/>
        </authorList>
    </citation>
    <scope>NUCLEOTIDE SEQUENCE</scope>
    <source>
        <strain evidence="1">MAFF235873</strain>
    </source>
</reference>
<evidence type="ECO:0000313" key="2">
    <source>
        <dbReference type="Proteomes" id="UP001232148"/>
    </source>
</evidence>
<dbReference type="Proteomes" id="UP001232148">
    <property type="component" value="Unassembled WGS sequence"/>
</dbReference>
<comment type="caution">
    <text evidence="1">The sequence shown here is derived from an EMBL/GenBank/DDBJ whole genome shotgun (WGS) entry which is preliminary data.</text>
</comment>
<sequence>MESSNNDAWASLVHRSMEAWKETWTHEDMEMPEIILHILKKWTSLDEFLEEAPRTLMFWFFQQREAFLSQKTMQKWSRDRLDDCILLPTAQGFVLRTNCFFVSHFWQTNNDPDPDGKYLRLNQNELRSQPWSYIWVDWTCIPQHPRSEREEGYFLRSLQTMPSIIRNSGFSWHYLPFEARLWILYEIAEYTLTADGDWLITPDNKEFMDHIKEMLHFGVRPTLEKHGYRCSYERDKEFLTSWLEVLVLLRQLRIGIIHMRRLMGHLTGFYGNNITFSTPKGTIKLYRYEGTLMLNEVTYTFTPFPRWKDGKYSTVTKP</sequence>